<dbReference type="HAMAP" id="MF_00184">
    <property type="entry name" value="Thr_tRNA_synth"/>
    <property type="match status" value="1"/>
</dbReference>
<dbReference type="InterPro" id="IPR018163">
    <property type="entry name" value="Thr/Ala-tRNA-synth_IIc_edit"/>
</dbReference>
<comment type="catalytic activity">
    <reaction evidence="12 13">
        <text>tRNA(Thr) + L-threonine + ATP = L-threonyl-tRNA(Thr) + AMP + diphosphate + H(+)</text>
        <dbReference type="Rhea" id="RHEA:24624"/>
        <dbReference type="Rhea" id="RHEA-COMP:9670"/>
        <dbReference type="Rhea" id="RHEA-COMP:9704"/>
        <dbReference type="ChEBI" id="CHEBI:15378"/>
        <dbReference type="ChEBI" id="CHEBI:30616"/>
        <dbReference type="ChEBI" id="CHEBI:33019"/>
        <dbReference type="ChEBI" id="CHEBI:57926"/>
        <dbReference type="ChEBI" id="CHEBI:78442"/>
        <dbReference type="ChEBI" id="CHEBI:78534"/>
        <dbReference type="ChEBI" id="CHEBI:456215"/>
        <dbReference type="EC" id="6.1.1.3"/>
    </reaction>
</comment>
<evidence type="ECO:0000259" key="14">
    <source>
        <dbReference type="PROSITE" id="PS50862"/>
    </source>
</evidence>
<evidence type="ECO:0000256" key="4">
    <source>
        <dbReference type="ARBA" id="ARBA00022598"/>
    </source>
</evidence>
<dbReference type="InterPro" id="IPR036621">
    <property type="entry name" value="Anticodon-bd_dom_sf"/>
</dbReference>
<accession>A0A2Z2L8Z2</accession>
<dbReference type="SUPFAM" id="SSF55681">
    <property type="entry name" value="Class II aaRS and biotin synthetases"/>
    <property type="match status" value="1"/>
</dbReference>
<dbReference type="PROSITE" id="PS51880">
    <property type="entry name" value="TGS"/>
    <property type="match status" value="1"/>
</dbReference>
<dbReference type="AlphaFoldDB" id="A0A2Z2L8Z2"/>
<proteinExistence type="inferred from homology"/>
<keyword evidence="9 13" id="KW-0694">RNA-binding</keyword>
<reference evidence="17" key="1">
    <citation type="submission" date="2018-06" db="EMBL/GenBank/DDBJ databases">
        <title>The Anaplasma ovis genome reveals a high proportion of pseudogenes.</title>
        <authorList>
            <person name="Liu Z."/>
            <person name="Peasley A.M."/>
            <person name="Yang J."/>
            <person name="Li Y."/>
            <person name="Guan G."/>
            <person name="Luo J."/>
            <person name="Yin H."/>
            <person name="Brayton K.A."/>
        </authorList>
    </citation>
    <scope>NUCLEOTIDE SEQUENCE [LARGE SCALE GENOMIC DNA]</scope>
    <source>
        <strain evidence="17">Haibei</strain>
    </source>
</reference>
<evidence type="ECO:0000256" key="7">
    <source>
        <dbReference type="ARBA" id="ARBA00022833"/>
    </source>
</evidence>
<dbReference type="PRINTS" id="PR01047">
    <property type="entry name" value="TRNASYNTHTHR"/>
</dbReference>
<dbReference type="Pfam" id="PF07973">
    <property type="entry name" value="tRNA_SAD"/>
    <property type="match status" value="1"/>
</dbReference>
<keyword evidence="11 13" id="KW-0030">Aminoacyl-tRNA synthetase</keyword>
<dbReference type="InterPro" id="IPR002314">
    <property type="entry name" value="aa-tRNA-synt_IIb"/>
</dbReference>
<dbReference type="InterPro" id="IPR045864">
    <property type="entry name" value="aa-tRNA-synth_II/BPL/LPL"/>
</dbReference>
<dbReference type="PROSITE" id="PS50862">
    <property type="entry name" value="AA_TRNA_LIGASE_II"/>
    <property type="match status" value="1"/>
</dbReference>
<evidence type="ECO:0000256" key="3">
    <source>
        <dbReference type="ARBA" id="ARBA00022555"/>
    </source>
</evidence>
<dbReference type="SUPFAM" id="SSF81271">
    <property type="entry name" value="TGS-like"/>
    <property type="match status" value="1"/>
</dbReference>
<evidence type="ECO:0000256" key="6">
    <source>
        <dbReference type="ARBA" id="ARBA00022741"/>
    </source>
</evidence>
<evidence type="ECO:0000256" key="5">
    <source>
        <dbReference type="ARBA" id="ARBA00022723"/>
    </source>
</evidence>
<dbReference type="RefSeq" id="WP_075139291.1">
    <property type="nucleotide sequence ID" value="NZ_CP015994.1"/>
</dbReference>
<feature type="domain" description="TGS" evidence="15">
    <location>
        <begin position="1"/>
        <end position="63"/>
    </location>
</feature>
<keyword evidence="6 13" id="KW-0547">Nucleotide-binding</keyword>
<dbReference type="InterPro" id="IPR012676">
    <property type="entry name" value="TGS-like"/>
</dbReference>
<name>A0A2Z2L8Z2_9RICK</name>
<dbReference type="PANTHER" id="PTHR11451">
    <property type="entry name" value="THREONINE-TRNA LIGASE"/>
    <property type="match status" value="1"/>
</dbReference>
<comment type="cofactor">
    <cofactor evidence="13">
        <name>Zn(2+)</name>
        <dbReference type="ChEBI" id="CHEBI:29105"/>
    </cofactor>
    <text evidence="13">Binds 1 zinc ion per subunit.</text>
</comment>
<dbReference type="GO" id="GO:0006435">
    <property type="term" value="P:threonyl-tRNA aminoacylation"/>
    <property type="evidence" value="ECO:0007669"/>
    <property type="project" value="UniProtKB-UniRule"/>
</dbReference>
<evidence type="ECO:0000256" key="12">
    <source>
        <dbReference type="ARBA" id="ARBA00049515"/>
    </source>
</evidence>
<feature type="binding site" evidence="13">
    <location>
        <position position="335"/>
    </location>
    <ligand>
        <name>Zn(2+)</name>
        <dbReference type="ChEBI" id="CHEBI:29105"/>
        <note>catalytic</note>
    </ligand>
</feature>
<evidence type="ECO:0000256" key="9">
    <source>
        <dbReference type="ARBA" id="ARBA00022884"/>
    </source>
</evidence>
<evidence type="ECO:0000256" key="10">
    <source>
        <dbReference type="ARBA" id="ARBA00022917"/>
    </source>
</evidence>
<feature type="binding site" evidence="13">
    <location>
        <position position="512"/>
    </location>
    <ligand>
        <name>Zn(2+)</name>
        <dbReference type="ChEBI" id="CHEBI:29105"/>
        <note>catalytic</note>
    </ligand>
</feature>
<dbReference type="SUPFAM" id="SSF55186">
    <property type="entry name" value="ThrRS/AlaRS common domain"/>
    <property type="match status" value="1"/>
</dbReference>
<organism evidence="16 17">
    <name type="scientific">Anaplasma ovis str. Haibei</name>
    <dbReference type="NCBI Taxonomy" id="1248439"/>
    <lineage>
        <taxon>Bacteria</taxon>
        <taxon>Pseudomonadati</taxon>
        <taxon>Pseudomonadota</taxon>
        <taxon>Alphaproteobacteria</taxon>
        <taxon>Rickettsiales</taxon>
        <taxon>Anaplasmataceae</taxon>
        <taxon>Anaplasma</taxon>
    </lineage>
</organism>
<dbReference type="GO" id="GO:0000049">
    <property type="term" value="F:tRNA binding"/>
    <property type="evidence" value="ECO:0007669"/>
    <property type="project" value="UniProtKB-KW"/>
</dbReference>
<evidence type="ECO:0000256" key="1">
    <source>
        <dbReference type="ARBA" id="ARBA00008226"/>
    </source>
</evidence>
<keyword evidence="8 13" id="KW-0067">ATP-binding</keyword>
<keyword evidence="3 13" id="KW-0820">tRNA-binding</keyword>
<comment type="subunit">
    <text evidence="13">Homodimer.</text>
</comment>
<evidence type="ECO:0000256" key="13">
    <source>
        <dbReference type="HAMAP-Rule" id="MF_00184"/>
    </source>
</evidence>
<dbReference type="PANTHER" id="PTHR11451:SF44">
    <property type="entry name" value="THREONINE--TRNA LIGASE, CHLOROPLASTIC_MITOCHONDRIAL 2"/>
    <property type="match status" value="1"/>
</dbReference>
<dbReference type="Gene3D" id="3.10.20.30">
    <property type="match status" value="1"/>
</dbReference>
<dbReference type="GO" id="GO:0004829">
    <property type="term" value="F:threonine-tRNA ligase activity"/>
    <property type="evidence" value="ECO:0007669"/>
    <property type="project" value="UniProtKB-UniRule"/>
</dbReference>
<evidence type="ECO:0000256" key="8">
    <source>
        <dbReference type="ARBA" id="ARBA00022840"/>
    </source>
</evidence>
<dbReference type="EC" id="6.1.1.3" evidence="13"/>
<dbReference type="EMBL" id="CP015994">
    <property type="protein sequence ID" value="ASI48056.1"/>
    <property type="molecule type" value="Genomic_DNA"/>
</dbReference>
<reference evidence="16 17" key="2">
    <citation type="journal article" date="2019" name="BMC Genomics">
        <title>The Anaplasma ovis genome reveals a high proportion of pseudogenes.</title>
        <authorList>
            <person name="Liu Z."/>
            <person name="Peasley A.M."/>
            <person name="Yang J."/>
            <person name="Li Y."/>
            <person name="Guan G."/>
            <person name="Luo J."/>
            <person name="Yin H."/>
            <person name="Brayton K.A."/>
        </authorList>
    </citation>
    <scope>NUCLEOTIDE SEQUENCE [LARGE SCALE GENOMIC DNA]</scope>
    <source>
        <strain evidence="16 17">Haibei</strain>
    </source>
</reference>
<evidence type="ECO:0000256" key="2">
    <source>
        <dbReference type="ARBA" id="ARBA00022490"/>
    </source>
</evidence>
<evidence type="ECO:0000313" key="17">
    <source>
        <dbReference type="Proteomes" id="UP000259762"/>
    </source>
</evidence>
<feature type="region of interest" description="Catalytic" evidence="13">
    <location>
        <begin position="244"/>
        <end position="535"/>
    </location>
</feature>
<dbReference type="NCBIfam" id="TIGR00418">
    <property type="entry name" value="thrS"/>
    <property type="match status" value="1"/>
</dbReference>
<gene>
    <name evidence="13 16" type="primary">thrS</name>
    <name evidence="16" type="ORF">AOV_04790</name>
</gene>
<dbReference type="InterPro" id="IPR004154">
    <property type="entry name" value="Anticodon-bd"/>
</dbReference>
<dbReference type="Gene3D" id="3.30.930.10">
    <property type="entry name" value="Bira Bifunctional Protein, Domain 2"/>
    <property type="match status" value="1"/>
</dbReference>
<dbReference type="FunFam" id="3.30.930.10:FF:000002">
    <property type="entry name" value="Threonine--tRNA ligase"/>
    <property type="match status" value="1"/>
</dbReference>
<dbReference type="CDD" id="cd01667">
    <property type="entry name" value="TGS_ThrRS"/>
    <property type="match status" value="1"/>
</dbReference>
<feature type="binding site" evidence="13">
    <location>
        <position position="386"/>
    </location>
    <ligand>
        <name>Zn(2+)</name>
        <dbReference type="ChEBI" id="CHEBI:29105"/>
        <note>catalytic</note>
    </ligand>
</feature>
<keyword evidence="10 13" id="KW-0648">Protein biosynthesis</keyword>
<protein>
    <recommendedName>
        <fullName evidence="13">Threonine--tRNA ligase</fullName>
        <ecNumber evidence="13">6.1.1.3</ecNumber>
    </recommendedName>
    <alternativeName>
        <fullName evidence="13">Threonyl-tRNA synthetase</fullName>
        <shortName evidence="13">ThrRS</shortName>
    </alternativeName>
</protein>
<dbReference type="InterPro" id="IPR002320">
    <property type="entry name" value="Thr-tRNA-ligase_IIa"/>
</dbReference>
<dbReference type="CDD" id="cd00771">
    <property type="entry name" value="ThrRS_core"/>
    <property type="match status" value="1"/>
</dbReference>
<dbReference type="InterPro" id="IPR006195">
    <property type="entry name" value="aa-tRNA-synth_II"/>
</dbReference>
<dbReference type="FunFam" id="3.30.54.20:FF:000002">
    <property type="entry name" value="Threonine--tRNA ligase"/>
    <property type="match status" value="1"/>
</dbReference>
<keyword evidence="17" id="KW-1185">Reference proteome</keyword>
<evidence type="ECO:0000313" key="16">
    <source>
        <dbReference type="EMBL" id="ASI48056.1"/>
    </source>
</evidence>
<dbReference type="FunFam" id="3.30.980.10:FF:000005">
    <property type="entry name" value="Threonyl-tRNA synthetase, mitochondrial"/>
    <property type="match status" value="1"/>
</dbReference>
<dbReference type="GO" id="GO:0046872">
    <property type="term" value="F:metal ion binding"/>
    <property type="evidence" value="ECO:0007669"/>
    <property type="project" value="UniProtKB-KW"/>
</dbReference>
<dbReference type="SMART" id="SM00863">
    <property type="entry name" value="tRNA_SAD"/>
    <property type="match status" value="1"/>
</dbReference>
<dbReference type="InterPro" id="IPR012675">
    <property type="entry name" value="Beta-grasp_dom_sf"/>
</dbReference>
<dbReference type="GO" id="GO:0005524">
    <property type="term" value="F:ATP binding"/>
    <property type="evidence" value="ECO:0007669"/>
    <property type="project" value="UniProtKB-UniRule"/>
</dbReference>
<keyword evidence="5 13" id="KW-0479">Metal-binding</keyword>
<evidence type="ECO:0000259" key="15">
    <source>
        <dbReference type="PROSITE" id="PS51880"/>
    </source>
</evidence>
<keyword evidence="4 13" id="KW-0436">Ligase</keyword>
<dbReference type="OrthoDB" id="9802304at2"/>
<comment type="similarity">
    <text evidence="1 13">Belongs to the class-II aminoacyl-tRNA synthetase family.</text>
</comment>
<dbReference type="Gene3D" id="3.40.50.800">
    <property type="entry name" value="Anticodon-binding domain"/>
    <property type="match status" value="1"/>
</dbReference>
<comment type="subcellular location">
    <subcellularLocation>
        <location evidence="13">Cytoplasm</location>
    </subcellularLocation>
</comment>
<dbReference type="Gene3D" id="3.30.980.10">
    <property type="entry name" value="Threonyl-trna Synthetase, Chain A, domain 2"/>
    <property type="match status" value="1"/>
</dbReference>
<dbReference type="Pfam" id="PF03129">
    <property type="entry name" value="HGTP_anticodon"/>
    <property type="match status" value="1"/>
</dbReference>
<dbReference type="KEGG" id="aoh:AOV_04790"/>
<dbReference type="Pfam" id="PF00587">
    <property type="entry name" value="tRNA-synt_2b"/>
    <property type="match status" value="1"/>
</dbReference>
<sequence length="636" mass="72744">MINITTSFPKKAVAAFHKHVTGSEVASAMFPDIVESIVALLVDGNLQDLATPISKDSAVDPVTIESNTGVDIIRHDAAHIMARAIREIFPDTKLAIGPTIENGFYYDLDLSHSLSEKEFEAIERKMADIIAKDERFVREVWPRERAIKFFEGLGERYKLEILSKVPVGEEITVYKHGEFVDLCRGPHAPSARYVKAFKLTKISGAYWLGDQKNKMLQRVYGTAWHSSEALASYLHTMQEAEKRDHRKIAKDLGWFHIQNEALGQVFWHDKGWTIYLIIEEYIRRKLKKHGYHEVKTPIMLDRKLWEKSGHWEKFKENMFVVEDDKKELAIKPMNCPCHVQIFKSKIRSYKELPIRMAEFGMCHRNEPSGSLYGLMRVRGFTQDDAHIFCTHEQVRDEVLQFYKLLMEVYRDFGFDSVVVKLSDRPENRIGSDEIWDRSEQSLMEPMDALGVKYAINKGEGAFYGPKLEFTLKDSIGREWQCGTVQLDFVLPGRLDAYYMGEDGKKHTPVIIHRAILGTIERFIGILIEHYAGNIPAWLAPVQLEILTVSGEVEEYARGLMEMALQENVRVELNSTGENISHKIRKAIFNKVPIVWVVGKSEASDCCVSVRRYGSGETCRMAAGKALKTLLTCVSMR</sequence>
<evidence type="ECO:0000256" key="11">
    <source>
        <dbReference type="ARBA" id="ARBA00023146"/>
    </source>
</evidence>
<keyword evidence="7 13" id="KW-0862">Zinc</keyword>
<dbReference type="Gene3D" id="3.30.54.20">
    <property type="match status" value="1"/>
</dbReference>
<dbReference type="InterPro" id="IPR033728">
    <property type="entry name" value="ThrRS_core"/>
</dbReference>
<feature type="domain" description="Aminoacyl-transfer RNA synthetases class-II family profile" evidence="14">
    <location>
        <begin position="244"/>
        <end position="535"/>
    </location>
</feature>
<dbReference type="InterPro" id="IPR004095">
    <property type="entry name" value="TGS"/>
</dbReference>
<dbReference type="InterPro" id="IPR012947">
    <property type="entry name" value="tRNA_SAD"/>
</dbReference>
<keyword evidence="2 13" id="KW-0963">Cytoplasm</keyword>
<dbReference type="GO" id="GO:0005737">
    <property type="term" value="C:cytoplasm"/>
    <property type="evidence" value="ECO:0007669"/>
    <property type="project" value="UniProtKB-SubCell"/>
</dbReference>
<dbReference type="SUPFAM" id="SSF52954">
    <property type="entry name" value="Class II aaRS ABD-related"/>
    <property type="match status" value="1"/>
</dbReference>
<dbReference type="Proteomes" id="UP000259762">
    <property type="component" value="Chromosome"/>
</dbReference>